<dbReference type="GO" id="GO:0005737">
    <property type="term" value="C:cytoplasm"/>
    <property type="evidence" value="ECO:0007669"/>
    <property type="project" value="TreeGrafter"/>
</dbReference>
<dbReference type="InterPro" id="IPR045142">
    <property type="entry name" value="BCAS3-like"/>
</dbReference>
<organism evidence="2 3">
    <name type="scientific">Podospora fimiseda</name>
    <dbReference type="NCBI Taxonomy" id="252190"/>
    <lineage>
        <taxon>Eukaryota</taxon>
        <taxon>Fungi</taxon>
        <taxon>Dikarya</taxon>
        <taxon>Ascomycota</taxon>
        <taxon>Pezizomycotina</taxon>
        <taxon>Sordariomycetes</taxon>
        <taxon>Sordariomycetidae</taxon>
        <taxon>Sordariales</taxon>
        <taxon>Podosporaceae</taxon>
        <taxon>Podospora</taxon>
    </lineage>
</organism>
<dbReference type="SUPFAM" id="SSF50978">
    <property type="entry name" value="WD40 repeat-like"/>
    <property type="match status" value="1"/>
</dbReference>
<name>A0AAN7BJ02_9PEZI</name>
<feature type="region of interest" description="Disordered" evidence="1">
    <location>
        <begin position="23"/>
        <end position="61"/>
    </location>
</feature>
<dbReference type="PANTHER" id="PTHR13268">
    <property type="entry name" value="BREAST CARCINOMA AMPLIFIED SEQUENCE 3"/>
    <property type="match status" value="1"/>
</dbReference>
<feature type="region of interest" description="Disordered" evidence="1">
    <location>
        <begin position="101"/>
        <end position="152"/>
    </location>
</feature>
<sequence>MPGPKKDRKNGKESGGVVAAVTKHGAKFTNGDPIKDTSSSASPVISPEIKPASVSSNENPVTSPLLDAVSNASYATSNNSLNTGEWHRGISGGMMAGSPGNLISLSGESPPTAPSSYEDSRGLSSRYGSPAPGLGGYPGHPLSASPSTAGRRPLSYHMEQHYSPSPPDLPGHFGAAAAAARRGSMHSHFSQTRAASNPPLPHQPQAHFYGTPDIDMDPQPRSGIKAGEKGYYFGYDTLPSVNNDYGPGKDTVVLAGYEGGLEVFSVGKRGVESATTLKGLRGGVYHAKVLPWTADGSDLYPLVAVVIHGPNIPMSTPKLNLEGDYDAVSAERSEAMANISPDPSARESIGSRIGVGQINTYQTTVEVYSLKTCRQVSVLLETPTTAPLKTPITSPYFKPPPPIGALTIHADSGNVVVSSGVTGECWVYRQVPSSKDHPVDFRCHGKFWTTLQQPLKGDGGSEYERGRVPAAAPVRPRPQVAILSLSSRWIAYCPAAPSSQIALRATIPLAPFARAPGLTSMSPPQLPSVNAETELPLAESAVNKLMRDATQEIIQGAKWVGKQGWQVWNSYFNPQQQSSQRSPTQPPQNWGLGASPPQFPPTHGAITPPVAKEPGLVSILDIEALGSATNLHPITTFTLPQGCSFLSMSPSGLHLFSASSKGDTQTVWDLMRIQHTKSSPLQAANSPSGCTPRVRQVAQFSRMTMARIVDLAWAYPNGDRAAMVTERGTVHLLELPSTAFTWPPPRRREPEETKAPAPEGPSSAASIASNALSSVREVARPLIDRHRRTSSNSQSLAGAGIGEYASHGGKVIVAGISHSLGRTGNAISQLRHTGENRLPLPTSVTSPEPSCVTWVVGRKDRSLFVLGPGLVRTLSSKTRRTTSGADKHRFSGYKDFYLPSLPDDIIAPVVKRFVDPDEYIDFEDHVNNTLVLNQARPRLRPHKCSAESSIPQAEIESSAPYQPFHTDRRVGLLELDSSEGSELAITSILAGTSLDDPPTEPITRRKKGAKAAPVQREISDATEPSGSWAFGQSIAATRLDIGAAALPDEESFNIALDASRALPSSAMERILHRSGDDDTQIVVTTRRRRGASRADDEDGFFEDDCEVLDFADQRV</sequence>
<evidence type="ECO:0000313" key="2">
    <source>
        <dbReference type="EMBL" id="KAK4224144.1"/>
    </source>
</evidence>
<feature type="region of interest" description="Disordered" evidence="1">
    <location>
        <begin position="574"/>
        <end position="608"/>
    </location>
</feature>
<reference evidence="2" key="2">
    <citation type="submission" date="2023-05" db="EMBL/GenBank/DDBJ databases">
        <authorList>
            <consortium name="Lawrence Berkeley National Laboratory"/>
            <person name="Steindorff A."/>
            <person name="Hensen N."/>
            <person name="Bonometti L."/>
            <person name="Westerberg I."/>
            <person name="Brannstrom I.O."/>
            <person name="Guillou S."/>
            <person name="Cros-Aarteil S."/>
            <person name="Calhoun S."/>
            <person name="Haridas S."/>
            <person name="Kuo A."/>
            <person name="Mondo S."/>
            <person name="Pangilinan J."/>
            <person name="Riley R."/>
            <person name="Labutti K."/>
            <person name="Andreopoulos B."/>
            <person name="Lipzen A."/>
            <person name="Chen C."/>
            <person name="Yanf M."/>
            <person name="Daum C."/>
            <person name="Ng V."/>
            <person name="Clum A."/>
            <person name="Ohm R."/>
            <person name="Martin F."/>
            <person name="Silar P."/>
            <person name="Natvig D."/>
            <person name="Lalanne C."/>
            <person name="Gautier V."/>
            <person name="Ament-Velasquez S.L."/>
            <person name="Kruys A."/>
            <person name="Hutchinson M.I."/>
            <person name="Powell A.J."/>
            <person name="Barry K."/>
            <person name="Miller A.N."/>
            <person name="Grigoriev I.V."/>
            <person name="Debuchy R."/>
            <person name="Gladieux P."/>
            <person name="Thoren M.H."/>
            <person name="Johannesson H."/>
        </authorList>
    </citation>
    <scope>NUCLEOTIDE SEQUENCE</scope>
    <source>
        <strain evidence="2">CBS 990.96</strain>
    </source>
</reference>
<dbReference type="PANTHER" id="PTHR13268:SF0">
    <property type="entry name" value="BCAS3 MICROTUBULE ASSOCIATED CELL MIGRATION FACTOR"/>
    <property type="match status" value="1"/>
</dbReference>
<feature type="region of interest" description="Disordered" evidence="1">
    <location>
        <begin position="991"/>
        <end position="1025"/>
    </location>
</feature>
<feature type="compositionally biased region" description="Polar residues" evidence="1">
    <location>
        <begin position="101"/>
        <end position="127"/>
    </location>
</feature>
<reference evidence="2" key="1">
    <citation type="journal article" date="2023" name="Mol. Phylogenet. Evol.">
        <title>Genome-scale phylogeny and comparative genomics of the fungal order Sordariales.</title>
        <authorList>
            <person name="Hensen N."/>
            <person name="Bonometti L."/>
            <person name="Westerberg I."/>
            <person name="Brannstrom I.O."/>
            <person name="Guillou S."/>
            <person name="Cros-Aarteil S."/>
            <person name="Calhoun S."/>
            <person name="Haridas S."/>
            <person name="Kuo A."/>
            <person name="Mondo S."/>
            <person name="Pangilinan J."/>
            <person name="Riley R."/>
            <person name="LaButti K."/>
            <person name="Andreopoulos B."/>
            <person name="Lipzen A."/>
            <person name="Chen C."/>
            <person name="Yan M."/>
            <person name="Daum C."/>
            <person name="Ng V."/>
            <person name="Clum A."/>
            <person name="Steindorff A."/>
            <person name="Ohm R.A."/>
            <person name="Martin F."/>
            <person name="Silar P."/>
            <person name="Natvig D.O."/>
            <person name="Lalanne C."/>
            <person name="Gautier V."/>
            <person name="Ament-Velasquez S.L."/>
            <person name="Kruys A."/>
            <person name="Hutchinson M.I."/>
            <person name="Powell A.J."/>
            <person name="Barry K."/>
            <person name="Miller A.N."/>
            <person name="Grigoriev I.V."/>
            <person name="Debuchy R."/>
            <person name="Gladieux P."/>
            <person name="Hiltunen Thoren M."/>
            <person name="Johannesson H."/>
        </authorList>
    </citation>
    <scope>NUCLEOTIDE SEQUENCE</scope>
    <source>
        <strain evidence="2">CBS 990.96</strain>
    </source>
</reference>
<keyword evidence="3" id="KW-1185">Reference proteome</keyword>
<dbReference type="GO" id="GO:0042594">
    <property type="term" value="P:response to starvation"/>
    <property type="evidence" value="ECO:0007669"/>
    <property type="project" value="TreeGrafter"/>
</dbReference>
<accession>A0AAN7BJ02</accession>
<comment type="caution">
    <text evidence="2">The sequence shown here is derived from an EMBL/GenBank/DDBJ whole genome shotgun (WGS) entry which is preliminary data.</text>
</comment>
<proteinExistence type="predicted"/>
<dbReference type="EMBL" id="MU865402">
    <property type="protein sequence ID" value="KAK4224144.1"/>
    <property type="molecule type" value="Genomic_DNA"/>
</dbReference>
<dbReference type="InterPro" id="IPR036322">
    <property type="entry name" value="WD40_repeat_dom_sf"/>
</dbReference>
<feature type="region of interest" description="Disordered" evidence="1">
    <location>
        <begin position="740"/>
        <end position="768"/>
    </location>
</feature>
<feature type="compositionally biased region" description="Low complexity" evidence="1">
    <location>
        <begin position="574"/>
        <end position="583"/>
    </location>
</feature>
<feature type="compositionally biased region" description="Low complexity" evidence="1">
    <location>
        <begin position="755"/>
        <end position="768"/>
    </location>
</feature>
<protein>
    <submittedName>
        <fullName evidence="2">Uncharacterized protein</fullName>
    </submittedName>
</protein>
<gene>
    <name evidence="2" type="ORF">QBC38DRAFT_458603</name>
</gene>
<evidence type="ECO:0000256" key="1">
    <source>
        <dbReference type="SAM" id="MobiDB-lite"/>
    </source>
</evidence>
<dbReference type="AlphaFoldDB" id="A0AAN7BJ02"/>
<evidence type="ECO:0000313" key="3">
    <source>
        <dbReference type="Proteomes" id="UP001301958"/>
    </source>
</evidence>
<dbReference type="GO" id="GO:0006914">
    <property type="term" value="P:autophagy"/>
    <property type="evidence" value="ECO:0007669"/>
    <property type="project" value="InterPro"/>
</dbReference>
<dbReference type="Proteomes" id="UP001301958">
    <property type="component" value="Unassembled WGS sequence"/>
</dbReference>